<evidence type="ECO:0000313" key="1">
    <source>
        <dbReference type="EMBL" id="CAH8339423.1"/>
    </source>
</evidence>
<sequence>MTASPLEETKKCNGGWKFALLELANSHYAAVCIEDDEADEGAPVKVIVRRTIPFVEDELISERIYL</sequence>
<reference evidence="1 2" key="1">
    <citation type="submission" date="2022-03" db="EMBL/GenBank/DDBJ databases">
        <authorList>
            <person name="Macdonald S."/>
            <person name="Ahmed S."/>
            <person name="Newling K."/>
        </authorList>
    </citation>
    <scope>NUCLEOTIDE SEQUENCE [LARGE SCALE GENOMIC DNA]</scope>
</reference>
<organism evidence="1 2">
    <name type="scientific">Eruca vesicaria subsp. sativa</name>
    <name type="common">Garden rocket</name>
    <name type="synonym">Eruca sativa</name>
    <dbReference type="NCBI Taxonomy" id="29727"/>
    <lineage>
        <taxon>Eukaryota</taxon>
        <taxon>Viridiplantae</taxon>
        <taxon>Streptophyta</taxon>
        <taxon>Embryophyta</taxon>
        <taxon>Tracheophyta</taxon>
        <taxon>Spermatophyta</taxon>
        <taxon>Magnoliopsida</taxon>
        <taxon>eudicotyledons</taxon>
        <taxon>Gunneridae</taxon>
        <taxon>Pentapetalae</taxon>
        <taxon>rosids</taxon>
        <taxon>malvids</taxon>
        <taxon>Brassicales</taxon>
        <taxon>Brassicaceae</taxon>
        <taxon>Brassiceae</taxon>
        <taxon>Eruca</taxon>
    </lineage>
</organism>
<evidence type="ECO:0000313" key="2">
    <source>
        <dbReference type="Proteomes" id="UP001642260"/>
    </source>
</evidence>
<dbReference type="AlphaFoldDB" id="A0ABC8JUS0"/>
<keyword evidence="2" id="KW-1185">Reference proteome</keyword>
<accession>A0ABC8JUS0</accession>
<comment type="caution">
    <text evidence="1">The sequence shown here is derived from an EMBL/GenBank/DDBJ whole genome shotgun (WGS) entry which is preliminary data.</text>
</comment>
<dbReference type="Proteomes" id="UP001642260">
    <property type="component" value="Unassembled WGS sequence"/>
</dbReference>
<dbReference type="EMBL" id="CAKOAT010141820">
    <property type="protein sequence ID" value="CAH8339423.1"/>
    <property type="molecule type" value="Genomic_DNA"/>
</dbReference>
<name>A0ABC8JUS0_ERUVS</name>
<proteinExistence type="predicted"/>
<gene>
    <name evidence="1" type="ORF">ERUC_LOCUS15130</name>
</gene>
<protein>
    <submittedName>
        <fullName evidence="1">Uncharacterized protein</fullName>
    </submittedName>
</protein>